<organism evidence="6 8">
    <name type="scientific">Aquipseudomonas alcaligenes</name>
    <name type="common">Pseudomonas alcaligenes</name>
    <dbReference type="NCBI Taxonomy" id="43263"/>
    <lineage>
        <taxon>Bacteria</taxon>
        <taxon>Pseudomonadati</taxon>
        <taxon>Pseudomonadota</taxon>
        <taxon>Gammaproteobacteria</taxon>
        <taxon>Pseudomonadales</taxon>
        <taxon>Pseudomonadaceae</taxon>
        <taxon>Aquipseudomonas</taxon>
    </lineage>
</organism>
<dbReference type="Proteomes" id="UP001158058">
    <property type="component" value="Unassembled WGS sequence"/>
</dbReference>
<dbReference type="Proteomes" id="UP000321110">
    <property type="component" value="Unassembled WGS sequence"/>
</dbReference>
<dbReference type="KEGG" id="palc:A0T30_09635"/>
<reference evidence="5 7" key="1">
    <citation type="submission" date="2017-01" db="EMBL/GenBank/DDBJ databases">
        <authorList>
            <person name="Mah S.A."/>
            <person name="Swanson W.J."/>
            <person name="Moy G.W."/>
            <person name="Vacquier V.D."/>
        </authorList>
    </citation>
    <scope>NUCLEOTIDE SEQUENCE [LARGE SCALE GENOMIC DNA]</scope>
    <source>
        <strain evidence="5 7">RU36E</strain>
    </source>
</reference>
<dbReference type="EMBL" id="SSFO01000213">
    <property type="protein sequence ID" value="TXI30820.1"/>
    <property type="molecule type" value="Genomic_DNA"/>
</dbReference>
<dbReference type="EMBL" id="BPMS01000006">
    <property type="protein sequence ID" value="GIZ88575.1"/>
    <property type="molecule type" value="Genomic_DNA"/>
</dbReference>
<dbReference type="Pfam" id="PF07023">
    <property type="entry name" value="DUF1315"/>
    <property type="match status" value="1"/>
</dbReference>
<name>A0A142IQM7_AQUAC</name>
<dbReference type="InterPro" id="IPR009749">
    <property type="entry name" value="DUF1315"/>
</dbReference>
<gene>
    <name evidence="6" type="ORF">E6Q69_12870</name>
    <name evidence="2" type="ORF">KAM435_19020</name>
    <name evidence="3" type="ORF">KAM436_24760</name>
    <name evidence="4" type="ORF">N7380_20540</name>
    <name evidence="5" type="ORF">SAMN05878282_11347</name>
</gene>
<feature type="region of interest" description="Disordered" evidence="1">
    <location>
        <begin position="60"/>
        <end position="87"/>
    </location>
</feature>
<accession>A0A142IQM7</accession>
<evidence type="ECO:0000313" key="9">
    <source>
        <dbReference type="Proteomes" id="UP000887228"/>
    </source>
</evidence>
<proteinExistence type="predicted"/>
<reference evidence="6 8" key="2">
    <citation type="submission" date="2018-09" db="EMBL/GenBank/DDBJ databases">
        <title>Metagenome Assembled Genomes from an Advanced Water Purification Facility.</title>
        <authorList>
            <person name="Stamps B.W."/>
            <person name="Spear J.R."/>
        </authorList>
    </citation>
    <scope>NUCLEOTIDE SEQUENCE [LARGE SCALE GENOMIC DNA]</scope>
    <source>
        <strain evidence="6">Bin_52_1</strain>
    </source>
</reference>
<reference evidence="4" key="4">
    <citation type="submission" date="2022-09" db="EMBL/GenBank/DDBJ databases">
        <title>Intensive care unit water sources are persistently colonized with multi-drug resistant bacteria and are the site of extensive horizontal gene transfer of antibiotic resistance genes.</title>
        <authorList>
            <person name="Diorio-Toth L."/>
        </authorList>
    </citation>
    <scope>NUCLEOTIDE SEQUENCE</scope>
    <source>
        <strain evidence="4">GD04146</strain>
    </source>
</reference>
<evidence type="ECO:0000313" key="6">
    <source>
        <dbReference type="EMBL" id="TXI30820.1"/>
    </source>
</evidence>
<dbReference type="AlphaFoldDB" id="A0A142IQM7"/>
<evidence type="ECO:0000313" key="8">
    <source>
        <dbReference type="Proteomes" id="UP000321110"/>
    </source>
</evidence>
<sequence length="87" mass="9988">MSSFAEMIENITPEIYQSLKLAVEIGKWPDGRKLTQEQKELSLQAMIAWEVQNLPEEERTGYMGPQECQSHAEPIPNLLFKSNDTLH</sequence>
<evidence type="ECO:0000313" key="4">
    <source>
        <dbReference type="EMBL" id="MDH0144708.1"/>
    </source>
</evidence>
<evidence type="ECO:0000256" key="1">
    <source>
        <dbReference type="SAM" id="MobiDB-lite"/>
    </source>
</evidence>
<evidence type="ECO:0000313" key="7">
    <source>
        <dbReference type="Proteomes" id="UP000185841"/>
    </source>
</evidence>
<protein>
    <submittedName>
        <fullName evidence="6">DUF1315 family protein</fullName>
    </submittedName>
</protein>
<dbReference type="GeneID" id="42930050"/>
<evidence type="ECO:0000313" key="2">
    <source>
        <dbReference type="EMBL" id="GIZ88575.1"/>
    </source>
</evidence>
<dbReference type="Proteomes" id="UP000887212">
    <property type="component" value="Unassembled WGS sequence"/>
</dbReference>
<evidence type="ECO:0000313" key="5">
    <source>
        <dbReference type="EMBL" id="SIR03112.1"/>
    </source>
</evidence>
<dbReference type="Proteomes" id="UP000185841">
    <property type="component" value="Unassembled WGS sequence"/>
</dbReference>
<dbReference type="Proteomes" id="UP000887228">
    <property type="component" value="Unassembled WGS sequence"/>
</dbReference>
<dbReference type="EMBL" id="FTMP01000013">
    <property type="protein sequence ID" value="SIR03112.1"/>
    <property type="molecule type" value="Genomic_DNA"/>
</dbReference>
<dbReference type="EMBL" id="JAODZF010000023">
    <property type="protein sequence ID" value="MDH0144708.1"/>
    <property type="molecule type" value="Genomic_DNA"/>
</dbReference>
<dbReference type="RefSeq" id="WP_021699693.1">
    <property type="nucleotide sequence ID" value="NZ_AP024354.1"/>
</dbReference>
<reference evidence="2 9" key="3">
    <citation type="submission" date="2021-07" db="EMBL/GenBank/DDBJ databases">
        <title>Whole genome sequencing of carbapenem-resistant Pseudomonas spp. isolated in Japan.</title>
        <authorList>
            <person name="Suzuki M."/>
            <person name="Maehana S."/>
            <person name="Kitasato H."/>
        </authorList>
    </citation>
    <scope>NUCLEOTIDE SEQUENCE</scope>
    <source>
        <strain evidence="2">KAM435</strain>
        <strain evidence="3 9">KAM436</strain>
    </source>
</reference>
<evidence type="ECO:0000313" key="3">
    <source>
        <dbReference type="EMBL" id="GIZ93508.1"/>
    </source>
</evidence>
<dbReference type="EMBL" id="BPMT01000008">
    <property type="protein sequence ID" value="GIZ93508.1"/>
    <property type="molecule type" value="Genomic_DNA"/>
</dbReference>